<evidence type="ECO:0000256" key="5">
    <source>
        <dbReference type="ARBA" id="ARBA00022898"/>
    </source>
</evidence>
<feature type="domain" description="Aminotransferase class I/classII large" evidence="7">
    <location>
        <begin position="20"/>
        <end position="342"/>
    </location>
</feature>
<dbReference type="InterPro" id="IPR005861">
    <property type="entry name" value="HisP_aminotrans"/>
</dbReference>
<dbReference type="Gene3D" id="3.40.640.10">
    <property type="entry name" value="Type I PLP-dependent aspartate aminotransferase-like (Major domain)"/>
    <property type="match status" value="1"/>
</dbReference>
<dbReference type="NCBIfam" id="NF002878">
    <property type="entry name" value="PRK03321.1"/>
    <property type="match status" value="1"/>
</dbReference>
<evidence type="ECO:0000256" key="2">
    <source>
        <dbReference type="ARBA" id="ARBA00011738"/>
    </source>
</evidence>
<dbReference type="HAMAP" id="MF_01023">
    <property type="entry name" value="HisC_aminotrans_2"/>
    <property type="match status" value="1"/>
</dbReference>
<dbReference type="GO" id="GO:0008793">
    <property type="term" value="F:aromatic-amino-acid transaminase activity"/>
    <property type="evidence" value="ECO:0007669"/>
    <property type="project" value="UniProtKB-UniRule"/>
</dbReference>
<dbReference type="SUPFAM" id="SSF53383">
    <property type="entry name" value="PLP-dependent transferases"/>
    <property type="match status" value="1"/>
</dbReference>
<dbReference type="GO" id="GO:0030170">
    <property type="term" value="F:pyridoxal phosphate binding"/>
    <property type="evidence" value="ECO:0007669"/>
    <property type="project" value="UniProtKB-UniRule"/>
</dbReference>
<comment type="function">
    <text evidence="6">Aminotransferase that catalyzes the conversion of aromatic amino acids and 2-oxoglutarate into corresponding aromatic oxo acids and L-glutamate.</text>
</comment>
<keyword evidence="3 6" id="KW-0032">Aminotransferase</keyword>
<keyword evidence="5 6" id="KW-0663">Pyridoxal phosphate</keyword>
<name>A0A847HDM4_9CORY</name>
<evidence type="ECO:0000313" key="8">
    <source>
        <dbReference type="EMBL" id="NLF91335.1"/>
    </source>
</evidence>
<comment type="subunit">
    <text evidence="2 6">Homodimer.</text>
</comment>
<dbReference type="CDD" id="cd00609">
    <property type="entry name" value="AAT_like"/>
    <property type="match status" value="1"/>
</dbReference>
<comment type="cofactor">
    <cofactor evidence="1 6">
        <name>pyridoxal 5'-phosphate</name>
        <dbReference type="ChEBI" id="CHEBI:597326"/>
    </cofactor>
</comment>
<dbReference type="HAMAP" id="MF_01513">
    <property type="entry name" value="Phe_aminotrans_2"/>
    <property type="match status" value="1"/>
</dbReference>
<dbReference type="Gene3D" id="3.90.1150.10">
    <property type="entry name" value="Aspartate Aminotransferase, domain 1"/>
    <property type="match status" value="1"/>
</dbReference>
<dbReference type="InterPro" id="IPR004839">
    <property type="entry name" value="Aminotransferase_I/II_large"/>
</dbReference>
<protein>
    <recommendedName>
        <fullName evidence="6">Aromatic amino acid aminotransferase</fullName>
        <shortName evidence="6">ArAT</shortName>
        <ecNumber evidence="6">2.6.1.57</ecNumber>
    </recommendedName>
</protein>
<comment type="catalytic activity">
    <reaction evidence="6">
        <text>an aromatic L-alpha-amino acid + 2-oxoglutarate = an aromatic oxo-acid + L-glutamate</text>
        <dbReference type="Rhea" id="RHEA:17533"/>
        <dbReference type="ChEBI" id="CHEBI:16810"/>
        <dbReference type="ChEBI" id="CHEBI:29985"/>
        <dbReference type="ChEBI" id="CHEBI:73309"/>
        <dbReference type="ChEBI" id="CHEBI:84824"/>
        <dbReference type="EC" id="2.6.1.57"/>
    </reaction>
</comment>
<dbReference type="GO" id="GO:0004400">
    <property type="term" value="F:histidinol-phosphate transaminase activity"/>
    <property type="evidence" value="ECO:0007669"/>
    <property type="project" value="InterPro"/>
</dbReference>
<evidence type="ECO:0000256" key="3">
    <source>
        <dbReference type="ARBA" id="ARBA00022576"/>
    </source>
</evidence>
<keyword evidence="4 6" id="KW-0808">Transferase</keyword>
<dbReference type="PANTHER" id="PTHR43643:SF3">
    <property type="entry name" value="HISTIDINOL-PHOSPHATE AMINOTRANSFERASE"/>
    <property type="match status" value="1"/>
</dbReference>
<comment type="similarity">
    <text evidence="6">Belongs to the class-II pyridoxal-phosphate-dependent aminotransferase family.</text>
</comment>
<feature type="modified residue" description="N6-(pyridoxal phosphate)lysine" evidence="6">
    <location>
        <position position="213"/>
    </location>
</feature>
<gene>
    <name evidence="6" type="primary">pat</name>
    <name evidence="8" type="ORF">GX570_08340</name>
</gene>
<evidence type="ECO:0000256" key="4">
    <source>
        <dbReference type="ARBA" id="ARBA00022679"/>
    </source>
</evidence>
<dbReference type="InterPro" id="IPR024892">
    <property type="entry name" value="ArAT"/>
</dbReference>
<dbReference type="PROSITE" id="PS00599">
    <property type="entry name" value="AA_TRANSFER_CLASS_2"/>
    <property type="match status" value="1"/>
</dbReference>
<organism evidence="8 9">
    <name type="scientific">Corynebacterium marinum</name>
    <dbReference type="NCBI Taxonomy" id="349751"/>
    <lineage>
        <taxon>Bacteria</taxon>
        <taxon>Bacillati</taxon>
        <taxon>Actinomycetota</taxon>
        <taxon>Actinomycetes</taxon>
        <taxon>Mycobacteriales</taxon>
        <taxon>Corynebacteriaceae</taxon>
        <taxon>Corynebacterium</taxon>
    </lineage>
</organism>
<dbReference type="InterPro" id="IPR015421">
    <property type="entry name" value="PyrdxlP-dep_Trfase_major"/>
</dbReference>
<dbReference type="PANTHER" id="PTHR43643">
    <property type="entry name" value="HISTIDINOL-PHOSPHATE AMINOTRANSFERASE 2"/>
    <property type="match status" value="1"/>
</dbReference>
<dbReference type="InterPro" id="IPR001917">
    <property type="entry name" value="Aminotrans_II_pyridoxalP_BS"/>
</dbReference>
<evidence type="ECO:0000313" key="9">
    <source>
        <dbReference type="Proteomes" id="UP000523614"/>
    </source>
</evidence>
<dbReference type="InterPro" id="IPR015422">
    <property type="entry name" value="PyrdxlP-dep_Trfase_small"/>
</dbReference>
<accession>A0A847HDM4</accession>
<comment type="caution">
    <text evidence="8">The sequence shown here is derived from an EMBL/GenBank/DDBJ whole genome shotgun (WGS) entry which is preliminary data.</text>
</comment>
<dbReference type="EMBL" id="JAAYYP010000293">
    <property type="protein sequence ID" value="NLF91335.1"/>
    <property type="molecule type" value="Genomic_DNA"/>
</dbReference>
<evidence type="ECO:0000259" key="7">
    <source>
        <dbReference type="Pfam" id="PF00155"/>
    </source>
</evidence>
<dbReference type="AlphaFoldDB" id="A0A847HDM4"/>
<dbReference type="EC" id="2.6.1.57" evidence="6"/>
<proteinExistence type="inferred from homology"/>
<dbReference type="Pfam" id="PF00155">
    <property type="entry name" value="Aminotran_1_2"/>
    <property type="match status" value="1"/>
</dbReference>
<dbReference type="InterPro" id="IPR050106">
    <property type="entry name" value="HistidinolP_aminotransfase"/>
</dbReference>
<dbReference type="GO" id="GO:0000105">
    <property type="term" value="P:L-histidine biosynthetic process"/>
    <property type="evidence" value="ECO:0007669"/>
    <property type="project" value="InterPro"/>
</dbReference>
<reference evidence="8 9" key="1">
    <citation type="journal article" date="2020" name="Biotechnol. Biofuels">
        <title>New insights from the biogas microbiome by comprehensive genome-resolved metagenomics of nearly 1600 species originating from multiple anaerobic digesters.</title>
        <authorList>
            <person name="Campanaro S."/>
            <person name="Treu L."/>
            <person name="Rodriguez-R L.M."/>
            <person name="Kovalovszki A."/>
            <person name="Ziels R.M."/>
            <person name="Maus I."/>
            <person name="Zhu X."/>
            <person name="Kougias P.G."/>
            <person name="Basile A."/>
            <person name="Luo G."/>
            <person name="Schluter A."/>
            <person name="Konstantinidis K.T."/>
            <person name="Angelidaki I."/>
        </authorList>
    </citation>
    <scope>NUCLEOTIDE SEQUENCE [LARGE SCALE GENOMIC DNA]</scope>
    <source>
        <strain evidence="8">AS06rmzACSIP_235</strain>
    </source>
</reference>
<dbReference type="Proteomes" id="UP000523614">
    <property type="component" value="Unassembled WGS sequence"/>
</dbReference>
<dbReference type="InterPro" id="IPR015424">
    <property type="entry name" value="PyrdxlP-dep_Trfase"/>
</dbReference>
<sequence length="348" mass="36700">MIRPDLADIPAYVPGQRQPDALKLSSNEVTTPPLAAAVEAMSRAAAGVNRYPDMGAEDLRAALAEHLDVDVDQVAVGCGSSALCQQLVQITATPGDEVLFAWRSFEAYPIFARAVGAIPVAIPLTADGAHDLDAMAAAITDHTRLIFLCNPNNPSGNTITQEEFDAFMSKVPAEVIVGLDEAYVEYNRAGDTVLATEAITRHPNVVGLRTFSKAYGLAGVRVGYAFGAPDIIAALNKLAIPFAVSSVAQAGALASLAAADELLERTEETVVERDRVADALGARRSQANFVWLPAEDLAERLGTTPAELAARLAGQGVLVRAFPEGVRVTVTTAAEADRLLDAWREAGL</sequence>
<evidence type="ECO:0000256" key="1">
    <source>
        <dbReference type="ARBA" id="ARBA00001933"/>
    </source>
</evidence>
<evidence type="ECO:0000256" key="6">
    <source>
        <dbReference type="HAMAP-Rule" id="MF_01513"/>
    </source>
</evidence>